<feature type="compositionally biased region" description="Basic and acidic residues" evidence="1">
    <location>
        <begin position="106"/>
        <end position="119"/>
    </location>
</feature>
<accession>A0ABS5XU33</accession>
<evidence type="ECO:0000313" key="2">
    <source>
        <dbReference type="EMBL" id="MBT8798025.1"/>
    </source>
</evidence>
<protein>
    <submittedName>
        <fullName evidence="2">Uncharacterized protein</fullName>
    </submittedName>
</protein>
<organism evidence="2 3">
    <name type="scientific">Microbacterium flavum</name>
    <dbReference type="NCBI Taxonomy" id="415216"/>
    <lineage>
        <taxon>Bacteria</taxon>
        <taxon>Bacillati</taxon>
        <taxon>Actinomycetota</taxon>
        <taxon>Actinomycetes</taxon>
        <taxon>Micrococcales</taxon>
        <taxon>Microbacteriaceae</taxon>
        <taxon>Microbacterium</taxon>
    </lineage>
</organism>
<comment type="caution">
    <text evidence="2">The sequence shown here is derived from an EMBL/GenBank/DDBJ whole genome shotgun (WGS) entry which is preliminary data.</text>
</comment>
<dbReference type="RefSeq" id="WP_215487259.1">
    <property type="nucleotide sequence ID" value="NZ_BAAAPJ010000002.1"/>
</dbReference>
<proteinExistence type="predicted"/>
<dbReference type="Proteomes" id="UP000740605">
    <property type="component" value="Unassembled WGS sequence"/>
</dbReference>
<reference evidence="2 3" key="1">
    <citation type="submission" date="2021-03" db="EMBL/GenBank/DDBJ databases">
        <title>Microbacterium pauli sp. nov., isolated from microfiltered milk.</title>
        <authorList>
            <person name="Bellassi P."/>
            <person name="Fontana A."/>
            <person name="Callegari M.L."/>
            <person name="Lorenzo M."/>
            <person name="Cappa F."/>
        </authorList>
    </citation>
    <scope>NUCLEOTIDE SEQUENCE [LARGE SCALE GENOMIC DNA]</scope>
    <source>
        <strain evidence="2 3">DSM 18909</strain>
    </source>
</reference>
<name>A0ABS5XU33_9MICO</name>
<dbReference type="EMBL" id="JAFLHG010000006">
    <property type="protein sequence ID" value="MBT8798025.1"/>
    <property type="molecule type" value="Genomic_DNA"/>
</dbReference>
<gene>
    <name evidence="2" type="ORF">J0P97_08070</name>
</gene>
<keyword evidence="3" id="KW-1185">Reference proteome</keyword>
<evidence type="ECO:0000313" key="3">
    <source>
        <dbReference type="Proteomes" id="UP000740605"/>
    </source>
</evidence>
<evidence type="ECO:0000256" key="1">
    <source>
        <dbReference type="SAM" id="MobiDB-lite"/>
    </source>
</evidence>
<sequence>MKLVSYAGQQLATTDDVADALVTLAAAIASEGESQALQIPVLVDGREDCADLIVGVGNDILVGPQASADVDPDFSEDAERLRAHPLFPQPAEDESDAHGGSAAAPHDVDLSGIDLDHGL</sequence>
<feature type="region of interest" description="Disordered" evidence="1">
    <location>
        <begin position="65"/>
        <end position="119"/>
    </location>
</feature>